<dbReference type="PROSITE" id="PS50885">
    <property type="entry name" value="HAMP"/>
    <property type="match status" value="1"/>
</dbReference>
<gene>
    <name evidence="6" type="ORF">NB640_00365</name>
</gene>
<feature type="coiled-coil region" evidence="3">
    <location>
        <begin position="14"/>
        <end position="41"/>
    </location>
</feature>
<feature type="domain" description="HAMP" evidence="5">
    <location>
        <begin position="114"/>
        <end position="166"/>
    </location>
</feature>
<evidence type="ECO:0000313" key="6">
    <source>
        <dbReference type="EMBL" id="WAW11366.1"/>
    </source>
</evidence>
<dbReference type="PANTHER" id="PTHR43531:SF11">
    <property type="entry name" value="METHYL-ACCEPTING CHEMOTAXIS PROTEIN 3"/>
    <property type="match status" value="1"/>
</dbReference>
<evidence type="ECO:0000259" key="5">
    <source>
        <dbReference type="PROSITE" id="PS50885"/>
    </source>
</evidence>
<name>A0A9E9LZK0_9BURK</name>
<dbReference type="KEGG" id="ovb:NB640_00365"/>
<dbReference type="GO" id="GO:0007165">
    <property type="term" value="P:signal transduction"/>
    <property type="evidence" value="ECO:0007669"/>
    <property type="project" value="InterPro"/>
</dbReference>
<keyword evidence="7" id="KW-1185">Reference proteome</keyword>
<accession>A0A9E9LZK0</accession>
<evidence type="ECO:0000256" key="3">
    <source>
        <dbReference type="SAM" id="Coils"/>
    </source>
</evidence>
<dbReference type="SMART" id="SM00304">
    <property type="entry name" value="HAMP"/>
    <property type="match status" value="1"/>
</dbReference>
<keyword evidence="4" id="KW-0472">Membrane</keyword>
<dbReference type="Pfam" id="PF00672">
    <property type="entry name" value="HAMP"/>
    <property type="match status" value="1"/>
</dbReference>
<dbReference type="Proteomes" id="UP001156215">
    <property type="component" value="Chromosome"/>
</dbReference>
<keyword evidence="4" id="KW-0812">Transmembrane</keyword>
<dbReference type="SUPFAM" id="SSF58104">
    <property type="entry name" value="Methyl-accepting chemotaxis protein (MCP) signaling domain"/>
    <property type="match status" value="1"/>
</dbReference>
<organism evidence="6 7">
    <name type="scientific">Oxalobacter vibrioformis</name>
    <dbReference type="NCBI Taxonomy" id="933080"/>
    <lineage>
        <taxon>Bacteria</taxon>
        <taxon>Pseudomonadati</taxon>
        <taxon>Pseudomonadota</taxon>
        <taxon>Betaproteobacteria</taxon>
        <taxon>Burkholderiales</taxon>
        <taxon>Oxalobacteraceae</taxon>
        <taxon>Oxalobacter</taxon>
    </lineage>
</organism>
<sequence>MARAISLSVYDPDTQAVLKEIAELRKKQEDVQANIIALAQQDRAQAIEAVNKGETPLWRSIKAKLLDVTKKRDEAVERTKTATLEFTNQSLIVSSALIVSAIIFGILVSAWLIRAITRPLEYAVSIAKTTAAGDLSSDIQVTSSDETGQLMQALKDMTENLQRTVSEVRAGAQLIASASTQIAAGNADLASRTEAQAGSVQQTASTMEQITSNVRMNAENAREANDLAVAASSVAIRGGVLRWLQPKYGAWRSVLPGLPVRSRT</sequence>
<keyword evidence="3" id="KW-0175">Coiled coil</keyword>
<reference evidence="6" key="1">
    <citation type="journal article" date="2022" name="Front. Microbiol.">
        <title>New perspectives on an old grouping: The genomic and phenotypic variability of Oxalobacter formigenes and the implications for calcium oxalate stone prevention.</title>
        <authorList>
            <person name="Chmiel J.A."/>
            <person name="Carr C."/>
            <person name="Stuivenberg G.A."/>
            <person name="Venema R."/>
            <person name="Chanyi R.M."/>
            <person name="Al K.F."/>
            <person name="Giguere D."/>
            <person name="Say H."/>
            <person name="Akouris P.P."/>
            <person name="Dominguez Romero S.A."/>
            <person name="Kwong A."/>
            <person name="Tai V."/>
            <person name="Koval S.F."/>
            <person name="Razvi H."/>
            <person name="Bjazevic J."/>
            <person name="Burton J.P."/>
        </authorList>
    </citation>
    <scope>NUCLEOTIDE SEQUENCE</scope>
    <source>
        <strain evidence="6">WoOx3</strain>
    </source>
</reference>
<dbReference type="AlphaFoldDB" id="A0A9E9LZK0"/>
<dbReference type="GO" id="GO:0006935">
    <property type="term" value="P:chemotaxis"/>
    <property type="evidence" value="ECO:0007669"/>
    <property type="project" value="UniProtKB-KW"/>
</dbReference>
<evidence type="ECO:0000256" key="1">
    <source>
        <dbReference type="ARBA" id="ARBA00022500"/>
    </source>
</evidence>
<comment type="similarity">
    <text evidence="2">Belongs to the methyl-accepting chemotaxis (MCP) protein family.</text>
</comment>
<dbReference type="CDD" id="cd06225">
    <property type="entry name" value="HAMP"/>
    <property type="match status" value="1"/>
</dbReference>
<keyword evidence="1" id="KW-0145">Chemotaxis</keyword>
<evidence type="ECO:0000256" key="2">
    <source>
        <dbReference type="ARBA" id="ARBA00029447"/>
    </source>
</evidence>
<dbReference type="PANTHER" id="PTHR43531">
    <property type="entry name" value="PROTEIN ICFG"/>
    <property type="match status" value="1"/>
</dbReference>
<dbReference type="InterPro" id="IPR051310">
    <property type="entry name" value="MCP_chemotaxis"/>
</dbReference>
<feature type="transmembrane region" description="Helical" evidence="4">
    <location>
        <begin position="91"/>
        <end position="113"/>
    </location>
</feature>
<keyword evidence="4" id="KW-1133">Transmembrane helix</keyword>
<dbReference type="GO" id="GO:0005886">
    <property type="term" value="C:plasma membrane"/>
    <property type="evidence" value="ECO:0007669"/>
    <property type="project" value="TreeGrafter"/>
</dbReference>
<proteinExistence type="inferred from homology"/>
<evidence type="ECO:0000256" key="4">
    <source>
        <dbReference type="SAM" id="Phobius"/>
    </source>
</evidence>
<dbReference type="GO" id="GO:0004888">
    <property type="term" value="F:transmembrane signaling receptor activity"/>
    <property type="evidence" value="ECO:0007669"/>
    <property type="project" value="TreeGrafter"/>
</dbReference>
<dbReference type="EMBL" id="CP098242">
    <property type="protein sequence ID" value="WAW11366.1"/>
    <property type="molecule type" value="Genomic_DNA"/>
</dbReference>
<evidence type="ECO:0000313" key="7">
    <source>
        <dbReference type="Proteomes" id="UP001156215"/>
    </source>
</evidence>
<dbReference type="InterPro" id="IPR003660">
    <property type="entry name" value="HAMP_dom"/>
</dbReference>
<protein>
    <submittedName>
        <fullName evidence="6">HAMP domain-containing protein</fullName>
    </submittedName>
</protein>
<dbReference type="Gene3D" id="1.10.287.950">
    <property type="entry name" value="Methyl-accepting chemotaxis protein"/>
    <property type="match status" value="1"/>
</dbReference>